<dbReference type="GO" id="GO:0005524">
    <property type="term" value="F:ATP binding"/>
    <property type="evidence" value="ECO:0007669"/>
    <property type="project" value="UniProtKB-KW"/>
</dbReference>
<sequence length="233" mass="25570">MGHNDKKAVVLLSGGLDSATTLALAMKDGYHVLSLTIVYGQKHAWEINSAKKLVKYYRLKNHRIVNLDLAAFGGSALTDELEVPKNRSINDMDDDIPITYVPARNTVFLSIALAYAEARDACHIFLGVNAIDYSGYPDCRPEFIKVFESVANLGTKMGVEGTKINIHTPLIHMKKHEIIKTGINLGVDYSLTHSCYDPGDDGISCGACDACTLRLKGFQDAGLHDPLNYQNEL</sequence>
<evidence type="ECO:0000313" key="10">
    <source>
        <dbReference type="EMBL" id="SVA62588.1"/>
    </source>
</evidence>
<evidence type="ECO:0000256" key="9">
    <source>
        <dbReference type="ARBA" id="ARBA00047890"/>
    </source>
</evidence>
<evidence type="ECO:0000256" key="8">
    <source>
        <dbReference type="ARBA" id="ARBA00039149"/>
    </source>
</evidence>
<keyword evidence="3" id="KW-0479">Metal-binding</keyword>
<keyword evidence="5" id="KW-0862">Zinc</keyword>
<dbReference type="PANTHER" id="PTHR42914">
    <property type="entry name" value="7-CYANO-7-DEAZAGUANINE SYNTHASE"/>
    <property type="match status" value="1"/>
</dbReference>
<evidence type="ECO:0000256" key="5">
    <source>
        <dbReference type="ARBA" id="ARBA00022833"/>
    </source>
</evidence>
<dbReference type="Pfam" id="PF06508">
    <property type="entry name" value="QueC"/>
    <property type="match status" value="1"/>
</dbReference>
<gene>
    <name evidence="10" type="ORF">METZ01_LOCUS115442</name>
</gene>
<dbReference type="InterPro" id="IPR014729">
    <property type="entry name" value="Rossmann-like_a/b/a_fold"/>
</dbReference>
<keyword evidence="2" id="KW-0436">Ligase</keyword>
<evidence type="ECO:0000256" key="1">
    <source>
        <dbReference type="ARBA" id="ARBA00005061"/>
    </source>
</evidence>
<dbReference type="SUPFAM" id="SSF52402">
    <property type="entry name" value="Adenine nucleotide alpha hydrolases-like"/>
    <property type="match status" value="1"/>
</dbReference>
<evidence type="ECO:0000256" key="4">
    <source>
        <dbReference type="ARBA" id="ARBA00022741"/>
    </source>
</evidence>
<proteinExistence type="inferred from homology"/>
<comment type="catalytic activity">
    <reaction evidence="9">
        <text>7-carboxy-7-carbaguanine + NH4(+) + 2 ATP = 7-cyano-7-carbaguanine + 2 AMP + 2 diphosphate + 2 H(+)</text>
        <dbReference type="Rhea" id="RHEA:27982"/>
        <dbReference type="ChEBI" id="CHEBI:15378"/>
        <dbReference type="ChEBI" id="CHEBI:28938"/>
        <dbReference type="ChEBI" id="CHEBI:30616"/>
        <dbReference type="ChEBI" id="CHEBI:33019"/>
        <dbReference type="ChEBI" id="CHEBI:45075"/>
        <dbReference type="ChEBI" id="CHEBI:61036"/>
        <dbReference type="ChEBI" id="CHEBI:456215"/>
        <dbReference type="EC" id="6.3.4.20"/>
    </reaction>
</comment>
<dbReference type="InterPro" id="IPR018317">
    <property type="entry name" value="QueC"/>
</dbReference>
<dbReference type="EC" id="6.3.4.20" evidence="8"/>
<keyword evidence="6" id="KW-0067">ATP-binding</keyword>
<dbReference type="AlphaFoldDB" id="A0A381XCX7"/>
<dbReference type="NCBIfam" id="TIGR00364">
    <property type="entry name" value="7-cyano-7-deazaguanine synthase QueC"/>
    <property type="match status" value="1"/>
</dbReference>
<dbReference type="CDD" id="cd01995">
    <property type="entry name" value="QueC-like"/>
    <property type="match status" value="1"/>
</dbReference>
<name>A0A381XCX7_9ZZZZ</name>
<dbReference type="Gene3D" id="3.40.50.620">
    <property type="entry name" value="HUPs"/>
    <property type="match status" value="1"/>
</dbReference>
<protein>
    <recommendedName>
        <fullName evidence="8">7-cyano-7-deazaguanine synthase</fullName>
        <ecNumber evidence="8">6.3.4.20</ecNumber>
    </recommendedName>
</protein>
<comment type="similarity">
    <text evidence="7">Belongs to the QueC family.</text>
</comment>
<dbReference type="PIRSF" id="PIRSF006293">
    <property type="entry name" value="ExsB"/>
    <property type="match status" value="1"/>
</dbReference>
<evidence type="ECO:0000256" key="2">
    <source>
        <dbReference type="ARBA" id="ARBA00022598"/>
    </source>
</evidence>
<dbReference type="PANTHER" id="PTHR42914:SF1">
    <property type="entry name" value="7-CYANO-7-DEAZAGUANINE SYNTHASE"/>
    <property type="match status" value="1"/>
</dbReference>
<accession>A0A381XCX7</accession>
<reference evidence="10" key="1">
    <citation type="submission" date="2018-05" db="EMBL/GenBank/DDBJ databases">
        <authorList>
            <person name="Lanie J.A."/>
            <person name="Ng W.-L."/>
            <person name="Kazmierczak K.M."/>
            <person name="Andrzejewski T.M."/>
            <person name="Davidsen T.M."/>
            <person name="Wayne K.J."/>
            <person name="Tettelin H."/>
            <person name="Glass J.I."/>
            <person name="Rusch D."/>
            <person name="Podicherti R."/>
            <person name="Tsui H.-C.T."/>
            <person name="Winkler M.E."/>
        </authorList>
    </citation>
    <scope>NUCLEOTIDE SEQUENCE</scope>
</reference>
<evidence type="ECO:0000256" key="3">
    <source>
        <dbReference type="ARBA" id="ARBA00022723"/>
    </source>
</evidence>
<dbReference type="EMBL" id="UINC01014722">
    <property type="protein sequence ID" value="SVA62588.1"/>
    <property type="molecule type" value="Genomic_DNA"/>
</dbReference>
<dbReference type="HAMAP" id="MF_01633">
    <property type="entry name" value="QueC"/>
    <property type="match status" value="1"/>
</dbReference>
<evidence type="ECO:0000256" key="6">
    <source>
        <dbReference type="ARBA" id="ARBA00022840"/>
    </source>
</evidence>
<organism evidence="10">
    <name type="scientific">marine metagenome</name>
    <dbReference type="NCBI Taxonomy" id="408172"/>
    <lineage>
        <taxon>unclassified sequences</taxon>
        <taxon>metagenomes</taxon>
        <taxon>ecological metagenomes</taxon>
    </lineage>
</organism>
<comment type="pathway">
    <text evidence="1">Purine metabolism; 7-cyano-7-deazaguanine biosynthesis.</text>
</comment>
<dbReference type="GO" id="GO:0016874">
    <property type="term" value="F:ligase activity"/>
    <property type="evidence" value="ECO:0007669"/>
    <property type="project" value="UniProtKB-KW"/>
</dbReference>
<dbReference type="GO" id="GO:0046872">
    <property type="term" value="F:metal ion binding"/>
    <property type="evidence" value="ECO:0007669"/>
    <property type="project" value="UniProtKB-KW"/>
</dbReference>
<evidence type="ECO:0000256" key="7">
    <source>
        <dbReference type="ARBA" id="ARBA00037993"/>
    </source>
</evidence>
<keyword evidence="4" id="KW-0547">Nucleotide-binding</keyword>